<protein>
    <submittedName>
        <fullName evidence="2">Uncharacterized protein</fullName>
    </submittedName>
</protein>
<evidence type="ECO:0000313" key="2">
    <source>
        <dbReference type="EMBL" id="KRN95515.1"/>
    </source>
</evidence>
<dbReference type="OrthoDB" id="2212425at2"/>
<dbReference type="Proteomes" id="UP000051139">
    <property type="component" value="Unassembled WGS sequence"/>
</dbReference>
<proteinExistence type="predicted"/>
<reference evidence="2 3" key="1">
    <citation type="journal article" date="2015" name="Genome Announc.">
        <title>Expanding the biotechnology potential of lactobacilli through comparative genomics of 213 strains and associated genera.</title>
        <authorList>
            <person name="Sun Z."/>
            <person name="Harris H.M."/>
            <person name="McCann A."/>
            <person name="Guo C."/>
            <person name="Argimon S."/>
            <person name="Zhang W."/>
            <person name="Yang X."/>
            <person name="Jeffery I.B."/>
            <person name="Cooney J.C."/>
            <person name="Kagawa T.F."/>
            <person name="Liu W."/>
            <person name="Song Y."/>
            <person name="Salvetti E."/>
            <person name="Wrobel A."/>
            <person name="Rasinkangas P."/>
            <person name="Parkhill J."/>
            <person name="Rea M.C."/>
            <person name="O'Sullivan O."/>
            <person name="Ritari J."/>
            <person name="Douillard F.P."/>
            <person name="Paul Ross R."/>
            <person name="Yang R."/>
            <person name="Briner A.E."/>
            <person name="Felis G.E."/>
            <person name="de Vos W.M."/>
            <person name="Barrangou R."/>
            <person name="Klaenhammer T.R."/>
            <person name="Caufield P.W."/>
            <person name="Cui Y."/>
            <person name="Zhang H."/>
            <person name="O'Toole P.W."/>
        </authorList>
    </citation>
    <scope>NUCLEOTIDE SEQUENCE [LARGE SCALE GENOMIC DNA]</scope>
    <source>
        <strain evidence="2 3">DSM 22696</strain>
    </source>
</reference>
<sequence>MRAITNKRYWVKNDDGEKVVVWSAWDAILGMPNDLVNQKDLADAIKGEEGKTSYTHIAYANSADGKDGFYVGGGQNLISNSSVELQGKAYKFGDVSLTIDHLEAGETYTMSWYGKVDANATNHKQPLQVFIYNDNWSWSVKGTIPYTANEYQRNVFTFTVPNNVTDAKRVSFYLKHYNDDNSQSQHDNDVDAGIGYAKNYMLEKGTVAHPWSPAPSEAHPIYMGIYSDNVPGQSTDPSKYIWTLTLEGRPNNLATTDYVKTAIAAIPKPDLNGPFLYHQIEPLLDWNDINRKPTVDSQSVTFTPLNGFTLGAPFTYETVKFGPNAQLITLHGTVRPGRKMEPYSSSTAGVFTNLPKPLTSQYGNVVGSITRSGWGKAFVVAFDSTGTQLIVGTPSGHPGNGDQIYIDVSFLSEEAVND</sequence>
<evidence type="ECO:0000313" key="1">
    <source>
        <dbReference type="EMBL" id="GEK28688.1"/>
    </source>
</evidence>
<dbReference type="EMBL" id="JQCB01000008">
    <property type="protein sequence ID" value="KRN95515.1"/>
    <property type="molecule type" value="Genomic_DNA"/>
</dbReference>
<reference evidence="1 4" key="2">
    <citation type="submission" date="2019-07" db="EMBL/GenBank/DDBJ databases">
        <title>Whole genome shotgun sequence of Lactobacillus siliginis NBRC 101315.</title>
        <authorList>
            <person name="Hosoyama A."/>
            <person name="Uohara A."/>
            <person name="Ohji S."/>
            <person name="Ichikawa N."/>
        </authorList>
    </citation>
    <scope>NUCLEOTIDE SEQUENCE [LARGE SCALE GENOMIC DNA]</scope>
    <source>
        <strain evidence="1 4">NBRC 101315</strain>
    </source>
</reference>
<gene>
    <name evidence="2" type="ORF">IV55_GL001978</name>
    <name evidence="1" type="ORF">LSI01_09990</name>
</gene>
<dbReference type="STRING" id="348151.IV55_GL001978"/>
<dbReference type="RefSeq" id="WP_057810729.1">
    <property type="nucleotide sequence ID" value="NZ_BJUD01000015.1"/>
</dbReference>
<keyword evidence="3" id="KW-1185">Reference proteome</keyword>
<comment type="caution">
    <text evidence="2">The sequence shown here is derived from an EMBL/GenBank/DDBJ whole genome shotgun (WGS) entry which is preliminary data.</text>
</comment>
<dbReference type="PATRIC" id="fig|348151.3.peg.2031"/>
<dbReference type="EMBL" id="BJUD01000015">
    <property type="protein sequence ID" value="GEK28688.1"/>
    <property type="molecule type" value="Genomic_DNA"/>
</dbReference>
<accession>A0A0R2L155</accession>
<organism evidence="2 3">
    <name type="scientific">Furfurilactobacillus siliginis</name>
    <dbReference type="NCBI Taxonomy" id="348151"/>
    <lineage>
        <taxon>Bacteria</taxon>
        <taxon>Bacillati</taxon>
        <taxon>Bacillota</taxon>
        <taxon>Bacilli</taxon>
        <taxon>Lactobacillales</taxon>
        <taxon>Lactobacillaceae</taxon>
        <taxon>Furfurilactobacillus</taxon>
    </lineage>
</organism>
<evidence type="ECO:0000313" key="4">
    <source>
        <dbReference type="Proteomes" id="UP000321429"/>
    </source>
</evidence>
<name>A0A0R2L155_9LACO</name>
<evidence type="ECO:0000313" key="3">
    <source>
        <dbReference type="Proteomes" id="UP000051139"/>
    </source>
</evidence>
<dbReference type="Proteomes" id="UP000321429">
    <property type="component" value="Unassembled WGS sequence"/>
</dbReference>
<dbReference type="Gene3D" id="2.60.120.260">
    <property type="entry name" value="Galactose-binding domain-like"/>
    <property type="match status" value="1"/>
</dbReference>
<dbReference type="AlphaFoldDB" id="A0A0R2L155"/>